<evidence type="ECO:0000313" key="1">
    <source>
        <dbReference type="EMBL" id="MBO8469001.1"/>
    </source>
</evidence>
<evidence type="ECO:0000313" key="2">
    <source>
        <dbReference type="Proteomes" id="UP000810292"/>
    </source>
</evidence>
<protein>
    <submittedName>
        <fullName evidence="1">Uncharacterized protein</fullName>
    </submittedName>
</protein>
<dbReference type="Proteomes" id="UP000810292">
    <property type="component" value="Unassembled WGS sequence"/>
</dbReference>
<proteinExistence type="predicted"/>
<sequence>MDIRRLSLWEGRYATYMSNDVFSAVIEDQGDVTLEITSRTLSGARINALSLPYFRATGSGVMSDENGEWWQNRQSLYQGGGSYFTFPGKEGDHISSIDTYWTLRRYGTEEEHGGVWKLSEMKSREEGNRYKLEKVDMLLPGQPVLYSAVRITNTGDEPLSGSVAWHSMLSSPLLETGSMIGSNARYYTAYSMSRRESGINRFLPGTVFDELKHAPLLRGGNADAGFVPPPTGTYDYLIGKIPEKDHLGWLSLNNPKCQLLYFMFTPHDTDENAILFPNADITENYLGRMDAPWALFDGATPEVMALTFGFNTGPKGTRNVSIAPGETKMVYVGNAFSSYDNPRLSLGFFSTELTDDGVVFKRTKSWAFMPLDHRFSAIKAQCQRLFSESEDQ</sequence>
<reference evidence="1" key="1">
    <citation type="submission" date="2020-10" db="EMBL/GenBank/DDBJ databases">
        <authorList>
            <person name="Gilroy R."/>
        </authorList>
    </citation>
    <scope>NUCLEOTIDE SEQUENCE</scope>
    <source>
        <strain evidence="1">14700</strain>
    </source>
</reference>
<name>A0A9D9ICF5_9SPIO</name>
<dbReference type="EMBL" id="JADIMF010000070">
    <property type="protein sequence ID" value="MBO8469001.1"/>
    <property type="molecule type" value="Genomic_DNA"/>
</dbReference>
<dbReference type="AlphaFoldDB" id="A0A9D9ICF5"/>
<accession>A0A9D9ICF5</accession>
<gene>
    <name evidence="1" type="ORF">IAA72_04360</name>
</gene>
<comment type="caution">
    <text evidence="1">The sequence shown here is derived from an EMBL/GenBank/DDBJ whole genome shotgun (WGS) entry which is preliminary data.</text>
</comment>
<reference evidence="1" key="2">
    <citation type="journal article" date="2021" name="PeerJ">
        <title>Extensive microbial diversity within the chicken gut microbiome revealed by metagenomics and culture.</title>
        <authorList>
            <person name="Gilroy R."/>
            <person name="Ravi A."/>
            <person name="Getino M."/>
            <person name="Pursley I."/>
            <person name="Horton D.L."/>
            <person name="Alikhan N.F."/>
            <person name="Baker D."/>
            <person name="Gharbi K."/>
            <person name="Hall N."/>
            <person name="Watson M."/>
            <person name="Adriaenssens E.M."/>
            <person name="Foster-Nyarko E."/>
            <person name="Jarju S."/>
            <person name="Secka A."/>
            <person name="Antonio M."/>
            <person name="Oren A."/>
            <person name="Chaudhuri R.R."/>
            <person name="La Ragione R."/>
            <person name="Hildebrand F."/>
            <person name="Pallen M.J."/>
        </authorList>
    </citation>
    <scope>NUCLEOTIDE SEQUENCE</scope>
    <source>
        <strain evidence="1">14700</strain>
    </source>
</reference>
<organism evidence="1 2">
    <name type="scientific">Candidatus Ornithospirochaeta stercoravium</name>
    <dbReference type="NCBI Taxonomy" id="2840897"/>
    <lineage>
        <taxon>Bacteria</taxon>
        <taxon>Pseudomonadati</taxon>
        <taxon>Spirochaetota</taxon>
        <taxon>Spirochaetia</taxon>
        <taxon>Spirochaetales</taxon>
        <taxon>Spirochaetaceae</taxon>
        <taxon>Spirochaetaceae incertae sedis</taxon>
        <taxon>Candidatus Ornithospirochaeta</taxon>
    </lineage>
</organism>